<dbReference type="Gene3D" id="3.40.190.290">
    <property type="match status" value="1"/>
</dbReference>
<dbReference type="Pfam" id="PF00126">
    <property type="entry name" value="HTH_1"/>
    <property type="match status" value="1"/>
</dbReference>
<dbReference type="GO" id="GO:0003700">
    <property type="term" value="F:DNA-binding transcription factor activity"/>
    <property type="evidence" value="ECO:0007669"/>
    <property type="project" value="InterPro"/>
</dbReference>
<reference evidence="6 7" key="1">
    <citation type="submission" date="2018-06" db="EMBL/GenBank/DDBJ databases">
        <title>Genomic Encyclopedia of Archaeal and Bacterial Type Strains, Phase II (KMG-II): from individual species to whole genera.</title>
        <authorList>
            <person name="Goeker M."/>
        </authorList>
    </citation>
    <scope>NUCLEOTIDE SEQUENCE [LARGE SCALE GENOMIC DNA]</scope>
    <source>
        <strain evidence="6 7">CFPB 3232</strain>
    </source>
</reference>
<dbReference type="InterPro" id="IPR000847">
    <property type="entry name" value="LysR_HTH_N"/>
</dbReference>
<dbReference type="FunFam" id="1.10.10.10:FF:000001">
    <property type="entry name" value="LysR family transcriptional regulator"/>
    <property type="match status" value="1"/>
</dbReference>
<feature type="domain" description="HTH lysR-type" evidence="5">
    <location>
        <begin position="6"/>
        <end position="63"/>
    </location>
</feature>
<dbReference type="PROSITE" id="PS50931">
    <property type="entry name" value="HTH_LYSR"/>
    <property type="match status" value="1"/>
</dbReference>
<evidence type="ECO:0000256" key="1">
    <source>
        <dbReference type="ARBA" id="ARBA00009437"/>
    </source>
</evidence>
<dbReference type="InterPro" id="IPR036390">
    <property type="entry name" value="WH_DNA-bd_sf"/>
</dbReference>
<gene>
    <name evidence="6" type="ORF">AX018_101526</name>
</gene>
<evidence type="ECO:0000256" key="3">
    <source>
        <dbReference type="ARBA" id="ARBA00023125"/>
    </source>
</evidence>
<protein>
    <submittedName>
        <fullName evidence="6">LysR family transcriptional regulator</fullName>
    </submittedName>
</protein>
<dbReference type="InterPro" id="IPR050950">
    <property type="entry name" value="HTH-type_LysR_regulators"/>
</dbReference>
<dbReference type="RefSeq" id="WP_111877062.1">
    <property type="nucleotide sequence ID" value="NZ_CBCSGC010000032.1"/>
</dbReference>
<dbReference type="OrthoDB" id="8675247at2"/>
<dbReference type="Pfam" id="PF03466">
    <property type="entry name" value="LysR_substrate"/>
    <property type="match status" value="1"/>
</dbReference>
<keyword evidence="7" id="KW-1185">Reference proteome</keyword>
<evidence type="ECO:0000256" key="2">
    <source>
        <dbReference type="ARBA" id="ARBA00023015"/>
    </source>
</evidence>
<sequence>MPLTRFTFRQFEAFVVVAEMRSFSGASDQMGLSSSAVSQLIAELESTLGFRVFDRSTRRVELSSAGRDFLGSARSVLRHVQMAESAAADVRNRASGVVRIGAPMVLASAVLPAAIKAFCASRPKVVIRIRDTPVDELVDRVASGDLDLAVGPDRSGIGHVEATPVFDSPWVLWCSPSHPLAARKTLKWVDLRNAHLVAAGRDHERSVAQMHLNAPEGSRILPVDVVDNISTALGIAAQGLAATLAPAYISVAASPLGLVMRRVKDPEAIRQVCIYRSRVRVVSPAAEAFNEFLTEWLLQWQGQRRPGRAKAPRATGR</sequence>
<dbReference type="Proteomes" id="UP000248856">
    <property type="component" value="Unassembled WGS sequence"/>
</dbReference>
<comment type="caution">
    <text evidence="6">The sequence shown here is derived from an EMBL/GenBank/DDBJ whole genome shotgun (WGS) entry which is preliminary data.</text>
</comment>
<dbReference type="PANTHER" id="PTHR30419:SF30">
    <property type="entry name" value="LYSR FAMILY TRANSCRIPTIONAL REGULATOR"/>
    <property type="match status" value="1"/>
</dbReference>
<evidence type="ECO:0000256" key="4">
    <source>
        <dbReference type="ARBA" id="ARBA00023163"/>
    </source>
</evidence>
<accession>A0A328ZAS3</accession>
<evidence type="ECO:0000313" key="6">
    <source>
        <dbReference type="EMBL" id="RAR83181.1"/>
    </source>
</evidence>
<proteinExistence type="inferred from homology"/>
<dbReference type="InterPro" id="IPR005119">
    <property type="entry name" value="LysR_subst-bd"/>
</dbReference>
<dbReference type="EMBL" id="QLTA01000015">
    <property type="protein sequence ID" value="RAR83181.1"/>
    <property type="molecule type" value="Genomic_DNA"/>
</dbReference>
<keyword evidence="3" id="KW-0238">DNA-binding</keyword>
<dbReference type="SUPFAM" id="SSF46785">
    <property type="entry name" value="Winged helix' DNA-binding domain"/>
    <property type="match status" value="1"/>
</dbReference>
<keyword evidence="2" id="KW-0805">Transcription regulation</keyword>
<evidence type="ECO:0000259" key="5">
    <source>
        <dbReference type="PROSITE" id="PS50931"/>
    </source>
</evidence>
<dbReference type="PANTHER" id="PTHR30419">
    <property type="entry name" value="HTH-TYPE TRANSCRIPTIONAL REGULATOR YBHD"/>
    <property type="match status" value="1"/>
</dbReference>
<dbReference type="Gene3D" id="1.10.10.10">
    <property type="entry name" value="Winged helix-like DNA-binding domain superfamily/Winged helix DNA-binding domain"/>
    <property type="match status" value="1"/>
</dbReference>
<keyword evidence="4" id="KW-0804">Transcription</keyword>
<dbReference type="GO" id="GO:0005829">
    <property type="term" value="C:cytosol"/>
    <property type="evidence" value="ECO:0007669"/>
    <property type="project" value="TreeGrafter"/>
</dbReference>
<comment type="similarity">
    <text evidence="1">Belongs to the LysR transcriptional regulatory family.</text>
</comment>
<dbReference type="InterPro" id="IPR036388">
    <property type="entry name" value="WH-like_DNA-bd_sf"/>
</dbReference>
<dbReference type="GO" id="GO:0003677">
    <property type="term" value="F:DNA binding"/>
    <property type="evidence" value="ECO:0007669"/>
    <property type="project" value="UniProtKB-KW"/>
</dbReference>
<organism evidence="6 7">
    <name type="scientific">Paracidovorax anthurii</name>
    <dbReference type="NCBI Taxonomy" id="78229"/>
    <lineage>
        <taxon>Bacteria</taxon>
        <taxon>Pseudomonadati</taxon>
        <taxon>Pseudomonadota</taxon>
        <taxon>Betaproteobacteria</taxon>
        <taxon>Burkholderiales</taxon>
        <taxon>Comamonadaceae</taxon>
        <taxon>Paracidovorax</taxon>
    </lineage>
</organism>
<name>A0A328ZAS3_9BURK</name>
<evidence type="ECO:0000313" key="7">
    <source>
        <dbReference type="Proteomes" id="UP000248856"/>
    </source>
</evidence>
<dbReference type="SUPFAM" id="SSF53850">
    <property type="entry name" value="Periplasmic binding protein-like II"/>
    <property type="match status" value="1"/>
</dbReference>
<dbReference type="AlphaFoldDB" id="A0A328ZAS3"/>